<proteinExistence type="predicted"/>
<dbReference type="WBParaSite" id="snap_masked-unitig_40935-processed-gene-0.0-mRNA-1">
    <property type="protein sequence ID" value="snap_masked-unitig_40935-processed-gene-0.0-mRNA-1"/>
    <property type="gene ID" value="snap_masked-unitig_40935-processed-gene-0.0"/>
</dbReference>
<accession>A0A1I8JPY8</accession>
<keyword evidence="2" id="KW-1185">Reference proteome</keyword>
<feature type="compositionally biased region" description="Basic and acidic residues" evidence="1">
    <location>
        <begin position="59"/>
        <end position="83"/>
    </location>
</feature>
<protein>
    <submittedName>
        <fullName evidence="3">Uncharacterized protein</fullName>
    </submittedName>
</protein>
<name>A0A1I8JPY8_9PLAT</name>
<evidence type="ECO:0000313" key="3">
    <source>
        <dbReference type="WBParaSite" id="snap_masked-unitig_40935-processed-gene-0.0-mRNA-1"/>
    </source>
</evidence>
<organism evidence="2 3">
    <name type="scientific">Macrostomum lignano</name>
    <dbReference type="NCBI Taxonomy" id="282301"/>
    <lineage>
        <taxon>Eukaryota</taxon>
        <taxon>Metazoa</taxon>
        <taxon>Spiralia</taxon>
        <taxon>Lophotrochozoa</taxon>
        <taxon>Platyhelminthes</taxon>
        <taxon>Rhabditophora</taxon>
        <taxon>Macrostomorpha</taxon>
        <taxon>Macrostomida</taxon>
        <taxon>Macrostomidae</taxon>
        <taxon>Macrostomum</taxon>
    </lineage>
</organism>
<feature type="region of interest" description="Disordered" evidence="1">
    <location>
        <begin position="210"/>
        <end position="259"/>
    </location>
</feature>
<dbReference type="AlphaFoldDB" id="A0A1I8JPY8"/>
<dbReference type="Proteomes" id="UP000095280">
    <property type="component" value="Unplaced"/>
</dbReference>
<sequence>MRFGQEVSPNSTEDVRGKAGGCRLYRLFAAASLGATRTELKSAAEKVAMMDRETATIDLADKDARQFGRQRSEGDGDEREERTPSTSCCRLDRRRRRFVTRRPSATAEATGFEPSFLGLLLTCWPPCRASATRDLNAAPAQYLRATASIYSRRLAWRRSGTATATCSSTSSERVGCQGWPWVRWMGGSEVHKQHTDWIYGRHKRLFQTDPSVWRKSSEQKPRKQPSKRGGGGGGGDIKRTATQSFENSSEKRLQQTKFR</sequence>
<evidence type="ECO:0000313" key="2">
    <source>
        <dbReference type="Proteomes" id="UP000095280"/>
    </source>
</evidence>
<evidence type="ECO:0000256" key="1">
    <source>
        <dbReference type="SAM" id="MobiDB-lite"/>
    </source>
</evidence>
<reference evidence="3" key="1">
    <citation type="submission" date="2016-11" db="UniProtKB">
        <authorList>
            <consortium name="WormBaseParasite"/>
        </authorList>
    </citation>
    <scope>IDENTIFICATION</scope>
</reference>
<feature type="region of interest" description="Disordered" evidence="1">
    <location>
        <begin position="59"/>
        <end position="86"/>
    </location>
</feature>